<name>X6NTK1_RETFI</name>
<dbReference type="AlphaFoldDB" id="X6NTK1"/>
<dbReference type="EMBL" id="ASPP01006122">
    <property type="protein sequence ID" value="ETO29311.1"/>
    <property type="molecule type" value="Genomic_DNA"/>
</dbReference>
<proteinExistence type="predicted"/>
<feature type="transmembrane region" description="Helical" evidence="2">
    <location>
        <begin position="39"/>
        <end position="67"/>
    </location>
</feature>
<dbReference type="InterPro" id="IPR041470">
    <property type="entry name" value="GCP_N"/>
</dbReference>
<keyword evidence="2" id="KW-1133">Transmembrane helix</keyword>
<dbReference type="GO" id="GO:0005874">
    <property type="term" value="C:microtubule"/>
    <property type="evidence" value="ECO:0007669"/>
    <property type="project" value="UniProtKB-KW"/>
</dbReference>
<dbReference type="Pfam" id="PF17681">
    <property type="entry name" value="GCP_N_terminal"/>
    <property type="match status" value="1"/>
</dbReference>
<organism evidence="4 5">
    <name type="scientific">Reticulomyxa filosa</name>
    <dbReference type="NCBI Taxonomy" id="46433"/>
    <lineage>
        <taxon>Eukaryota</taxon>
        <taxon>Sar</taxon>
        <taxon>Rhizaria</taxon>
        <taxon>Retaria</taxon>
        <taxon>Foraminifera</taxon>
        <taxon>Monothalamids</taxon>
        <taxon>Reticulomyxidae</taxon>
        <taxon>Reticulomyxa</taxon>
    </lineage>
</organism>
<evidence type="ECO:0000259" key="3">
    <source>
        <dbReference type="Pfam" id="PF17681"/>
    </source>
</evidence>
<dbReference type="OrthoDB" id="78652at2759"/>
<feature type="domain" description="Gamma tubulin complex component protein N-terminal" evidence="3">
    <location>
        <begin position="129"/>
        <end position="209"/>
    </location>
</feature>
<keyword evidence="5" id="KW-1185">Reference proteome</keyword>
<reference evidence="4 5" key="1">
    <citation type="journal article" date="2013" name="Curr. Biol.">
        <title>The Genome of the Foraminiferan Reticulomyxa filosa.</title>
        <authorList>
            <person name="Glockner G."/>
            <person name="Hulsmann N."/>
            <person name="Schleicher M."/>
            <person name="Noegel A.A."/>
            <person name="Eichinger L."/>
            <person name="Gallinger C."/>
            <person name="Pawlowski J."/>
            <person name="Sierra R."/>
            <person name="Euteneuer U."/>
            <person name="Pillet L."/>
            <person name="Moustafa A."/>
            <person name="Platzer M."/>
            <person name="Groth M."/>
            <person name="Szafranski K."/>
            <person name="Schliwa M."/>
        </authorList>
    </citation>
    <scope>NUCLEOTIDE SEQUENCE [LARGE SCALE GENOMIC DNA]</scope>
</reference>
<evidence type="ECO:0000256" key="2">
    <source>
        <dbReference type="SAM" id="Phobius"/>
    </source>
</evidence>
<evidence type="ECO:0000313" key="4">
    <source>
        <dbReference type="EMBL" id="ETO29311.1"/>
    </source>
</evidence>
<dbReference type="Proteomes" id="UP000023152">
    <property type="component" value="Unassembled WGS sequence"/>
</dbReference>
<keyword evidence="2" id="KW-0472">Membrane</keyword>
<accession>X6NTK1</accession>
<gene>
    <name evidence="4" type="ORF">RFI_07807</name>
</gene>
<evidence type="ECO:0000313" key="5">
    <source>
        <dbReference type="Proteomes" id="UP000023152"/>
    </source>
</evidence>
<keyword evidence="2" id="KW-0812">Transmembrane</keyword>
<keyword evidence="1" id="KW-0493">Microtubule</keyword>
<protein>
    <recommendedName>
        <fullName evidence="3">Gamma tubulin complex component protein N-terminal domain-containing protein</fullName>
    </recommendedName>
</protein>
<comment type="caution">
    <text evidence="4">The sequence shown here is derived from an EMBL/GenBank/DDBJ whole genome shotgun (WGS) entry which is preliminary data.</text>
</comment>
<evidence type="ECO:0000256" key="1">
    <source>
        <dbReference type="ARBA" id="ARBA00022701"/>
    </source>
</evidence>
<sequence length="232" mass="27250">MQYVICFDVTAFGCEQTSLYVKAFCEGIEQLLQEYKNNIIVLSASICSRNCLSSYYTFFAGVFVFLLGKQKFFEGNMELRLHKKGIYLFADYKKHFDKFDKIFYQFWLTDKLENKQKTKTKKKNNNGSMSRYLIACAKNQMKGGRLLTKMFDLIMNNSGIPFMKQHLIPIQRKILSVWYNQMISFVAFGHLSDPLHEFVIRQNDRISTSISHRSSSIISWCVCVYVYVYVYV</sequence>